<dbReference type="NCBIfam" id="TIGR00614">
    <property type="entry name" value="recQ_fam"/>
    <property type="match status" value="1"/>
</dbReference>
<protein>
    <recommendedName>
        <fullName evidence="11">ATP-dependent DNA helicase RecQ</fullName>
        <ecNumber evidence="10">5.6.2.4</ecNumber>
    </recommendedName>
    <alternativeName>
        <fullName evidence="12">DNA 3'-5' helicase RecQ</fullName>
    </alternativeName>
</protein>
<evidence type="ECO:0000259" key="13">
    <source>
        <dbReference type="PROSITE" id="PS51192"/>
    </source>
</evidence>
<evidence type="ECO:0000256" key="1">
    <source>
        <dbReference type="ARBA" id="ARBA00005446"/>
    </source>
</evidence>
<dbReference type="GO" id="GO:0016787">
    <property type="term" value="F:hydrolase activity"/>
    <property type="evidence" value="ECO:0007669"/>
    <property type="project" value="UniProtKB-KW"/>
</dbReference>
<feature type="domain" description="Helicase ATP-binding" evidence="13">
    <location>
        <begin position="25"/>
        <end position="193"/>
    </location>
</feature>
<evidence type="ECO:0000256" key="9">
    <source>
        <dbReference type="ARBA" id="ARBA00034617"/>
    </source>
</evidence>
<keyword evidence="4" id="KW-0378">Hydrolase</keyword>
<dbReference type="GO" id="GO:0009378">
    <property type="term" value="F:four-way junction helicase activity"/>
    <property type="evidence" value="ECO:0007669"/>
    <property type="project" value="TreeGrafter"/>
</dbReference>
<dbReference type="Pfam" id="PF16124">
    <property type="entry name" value="RecQ_Zn_bind"/>
    <property type="match status" value="1"/>
</dbReference>
<dbReference type="Pfam" id="PF00270">
    <property type="entry name" value="DEAD"/>
    <property type="match status" value="1"/>
</dbReference>
<keyword evidence="8" id="KW-0413">Isomerase</keyword>
<evidence type="ECO:0000313" key="15">
    <source>
        <dbReference type="EMBL" id="OWP83560.1"/>
    </source>
</evidence>
<dbReference type="GO" id="GO:0043138">
    <property type="term" value="F:3'-5' DNA helicase activity"/>
    <property type="evidence" value="ECO:0007669"/>
    <property type="project" value="UniProtKB-EC"/>
</dbReference>
<reference evidence="15 16" key="1">
    <citation type="journal article" date="2017" name="Infect. Genet. Evol.">
        <title>Comparative genome analysis of fish pathogen Flavobacterium columnare reveals extensive sequence diversity within the species.</title>
        <authorList>
            <person name="Kayansamruaj P."/>
            <person name="Dong H.T."/>
            <person name="Hirono I."/>
            <person name="Kondo H."/>
            <person name="Senapin S."/>
            <person name="Rodkhum C."/>
        </authorList>
    </citation>
    <scope>NUCLEOTIDE SEQUENCE [LARGE SCALE GENOMIC DNA]</scope>
    <source>
        <strain evidence="15 16">1215</strain>
    </source>
</reference>
<evidence type="ECO:0000313" key="16">
    <source>
        <dbReference type="Proteomes" id="UP000197768"/>
    </source>
</evidence>
<proteinExistence type="inferred from homology"/>
<dbReference type="EMBL" id="MTCZ01000102">
    <property type="protein sequence ID" value="OWP83560.1"/>
    <property type="molecule type" value="Genomic_DNA"/>
</dbReference>
<dbReference type="GO" id="GO:0006310">
    <property type="term" value="P:DNA recombination"/>
    <property type="evidence" value="ECO:0007669"/>
    <property type="project" value="InterPro"/>
</dbReference>
<organism evidence="15 16">
    <name type="scientific">Flavobacterium davisii</name>
    <dbReference type="NCBI Taxonomy" id="2906077"/>
    <lineage>
        <taxon>Bacteria</taxon>
        <taxon>Pseudomonadati</taxon>
        <taxon>Bacteroidota</taxon>
        <taxon>Flavobacteriia</taxon>
        <taxon>Flavobacteriales</taxon>
        <taxon>Flavobacteriaceae</taxon>
        <taxon>Flavobacterium</taxon>
    </lineage>
</organism>
<keyword evidence="7" id="KW-0238">DNA-binding</keyword>
<dbReference type="RefSeq" id="WP_088393453.1">
    <property type="nucleotide sequence ID" value="NZ_MTCZ01000102.1"/>
</dbReference>
<dbReference type="Gene3D" id="1.10.10.10">
    <property type="entry name" value="Winged helix-like DNA-binding domain superfamily/Winged helix DNA-binding domain"/>
    <property type="match status" value="1"/>
</dbReference>
<dbReference type="InterPro" id="IPR032284">
    <property type="entry name" value="RecQ_Zn-bd"/>
</dbReference>
<keyword evidence="2" id="KW-0479">Metal-binding</keyword>
<dbReference type="FunFam" id="3.40.50.300:FF:000296">
    <property type="entry name" value="ATP-dependent DNA helicase RecQ"/>
    <property type="match status" value="1"/>
</dbReference>
<dbReference type="InterPro" id="IPR036388">
    <property type="entry name" value="WH-like_DNA-bd_sf"/>
</dbReference>
<dbReference type="PANTHER" id="PTHR13710">
    <property type="entry name" value="DNA HELICASE RECQ FAMILY MEMBER"/>
    <property type="match status" value="1"/>
</dbReference>
<dbReference type="InterPro" id="IPR014001">
    <property type="entry name" value="Helicase_ATP-bd"/>
</dbReference>
<dbReference type="SUPFAM" id="SSF52540">
    <property type="entry name" value="P-loop containing nucleoside triphosphate hydrolases"/>
    <property type="match status" value="1"/>
</dbReference>
<evidence type="ECO:0000256" key="5">
    <source>
        <dbReference type="ARBA" id="ARBA00022806"/>
    </source>
</evidence>
<dbReference type="InterPro" id="IPR011545">
    <property type="entry name" value="DEAD/DEAH_box_helicase_dom"/>
</dbReference>
<evidence type="ECO:0000256" key="12">
    <source>
        <dbReference type="ARBA" id="ARBA00044550"/>
    </source>
</evidence>
<comment type="similarity">
    <text evidence="1">Belongs to the helicase family. RecQ subfamily.</text>
</comment>
<dbReference type="GO" id="GO:0003677">
    <property type="term" value="F:DNA binding"/>
    <property type="evidence" value="ECO:0007669"/>
    <property type="project" value="UniProtKB-KW"/>
</dbReference>
<evidence type="ECO:0000256" key="10">
    <source>
        <dbReference type="ARBA" id="ARBA00034808"/>
    </source>
</evidence>
<keyword evidence="5" id="KW-0347">Helicase</keyword>
<dbReference type="CDD" id="cd17920">
    <property type="entry name" value="DEXHc_RecQ"/>
    <property type="match status" value="1"/>
</dbReference>
<dbReference type="GO" id="GO:0006281">
    <property type="term" value="P:DNA repair"/>
    <property type="evidence" value="ECO:0007669"/>
    <property type="project" value="TreeGrafter"/>
</dbReference>
<evidence type="ECO:0000256" key="3">
    <source>
        <dbReference type="ARBA" id="ARBA00022741"/>
    </source>
</evidence>
<dbReference type="InterPro" id="IPR027417">
    <property type="entry name" value="P-loop_NTPase"/>
</dbReference>
<dbReference type="PANTHER" id="PTHR13710:SF105">
    <property type="entry name" value="ATP-DEPENDENT DNA HELICASE Q1"/>
    <property type="match status" value="1"/>
</dbReference>
<feature type="domain" description="Helicase C-terminal" evidence="14">
    <location>
        <begin position="217"/>
        <end position="371"/>
    </location>
</feature>
<dbReference type="GO" id="GO:0030894">
    <property type="term" value="C:replisome"/>
    <property type="evidence" value="ECO:0007669"/>
    <property type="project" value="TreeGrafter"/>
</dbReference>
<evidence type="ECO:0000256" key="2">
    <source>
        <dbReference type="ARBA" id="ARBA00022723"/>
    </source>
</evidence>
<dbReference type="SMART" id="SM00487">
    <property type="entry name" value="DEXDc"/>
    <property type="match status" value="1"/>
</dbReference>
<dbReference type="Pfam" id="PF00271">
    <property type="entry name" value="Helicase_C"/>
    <property type="match status" value="1"/>
</dbReference>
<evidence type="ECO:0000256" key="8">
    <source>
        <dbReference type="ARBA" id="ARBA00023235"/>
    </source>
</evidence>
<dbReference type="Proteomes" id="UP000197768">
    <property type="component" value="Unassembled WGS sequence"/>
</dbReference>
<dbReference type="EC" id="5.6.2.4" evidence="10"/>
<evidence type="ECO:0000256" key="7">
    <source>
        <dbReference type="ARBA" id="ARBA00023125"/>
    </source>
</evidence>
<dbReference type="GO" id="GO:0046872">
    <property type="term" value="F:metal ion binding"/>
    <property type="evidence" value="ECO:0007669"/>
    <property type="project" value="UniProtKB-KW"/>
</dbReference>
<dbReference type="SMART" id="SM00490">
    <property type="entry name" value="HELICc"/>
    <property type="match status" value="1"/>
</dbReference>
<dbReference type="PROSITE" id="PS51194">
    <property type="entry name" value="HELICASE_CTER"/>
    <property type="match status" value="1"/>
</dbReference>
<dbReference type="GO" id="GO:0005737">
    <property type="term" value="C:cytoplasm"/>
    <property type="evidence" value="ECO:0007669"/>
    <property type="project" value="TreeGrafter"/>
</dbReference>
<keyword evidence="6" id="KW-0067">ATP-binding</keyword>
<keyword evidence="3" id="KW-0547">Nucleotide-binding</keyword>
<evidence type="ECO:0000256" key="11">
    <source>
        <dbReference type="ARBA" id="ARBA00044535"/>
    </source>
</evidence>
<evidence type="ECO:0000256" key="6">
    <source>
        <dbReference type="ARBA" id="ARBA00022840"/>
    </source>
</evidence>
<dbReference type="GO" id="GO:0043590">
    <property type="term" value="C:bacterial nucleoid"/>
    <property type="evidence" value="ECO:0007669"/>
    <property type="project" value="TreeGrafter"/>
</dbReference>
<dbReference type="PROSITE" id="PS51192">
    <property type="entry name" value="HELICASE_ATP_BIND_1"/>
    <property type="match status" value="1"/>
</dbReference>
<name>A0A246GH91_9FLAO</name>
<dbReference type="InterPro" id="IPR004589">
    <property type="entry name" value="DNA_helicase_ATP-dep_RecQ"/>
</dbReference>
<evidence type="ECO:0000256" key="4">
    <source>
        <dbReference type="ARBA" id="ARBA00022801"/>
    </source>
</evidence>
<evidence type="ECO:0000259" key="14">
    <source>
        <dbReference type="PROSITE" id="PS51194"/>
    </source>
</evidence>
<sequence length="630" mass="72258">MQKALQILQKYWGYDSFRSVQDKIIESVLAGHDTFALLPTGGGKSLCFQVPAMTSEGICLVVSPLVALMKDQVNQLQKRGIKAIALTGGTHAEELIQLLDNCQFGNYRFLYLSPERLEQDWVLDRIKSLSINLIAIDEAHCVSQWGHDFRPSYLKINKLKKDFPKVPFVTLTASATPEVQEDILQNLGLTNPQIFKKSFLRDNLSYHVIKSEDKLYKIKQILTKNPEPSIIYVRNRKLCSDYATQLNALGFSTTYYHGGLSPKDKTKNMELWMSESCSVMIATNAFGMGIDKPNVKTVIHVNLPENLESYYQEAGRAGRGGQKAFAIMIASSNDVIHAEEQFLNVLPDVIFLKEIYKKICNYFQIPYGEGINEEFTFSLNKFCTHYNFPILKTFNALQFLDRQGIISLSNEQTEKVQLQFIIESKEVIRYVSLHPEEEAIITTVLRNYPGIFEIQTNINTAFVAKQAFCKEEEVLALLNKLKEKNIVQLLIIQNESKITFLEVREDERTINRIAKYLEKQNLTKKSQLAAVIAYVNDEKQCKNRLLLTYFGEVGISDCKNCSYCLKQNKTNFNKKALIEQLLEILQNQGLNSREILEKVDVEEKILLEILKEMLEYNMIQLDHKNQFIIK</sequence>
<dbReference type="AlphaFoldDB" id="A0A246GH91"/>
<accession>A0A246GH91</accession>
<dbReference type="InterPro" id="IPR001650">
    <property type="entry name" value="Helicase_C-like"/>
</dbReference>
<dbReference type="Gene3D" id="3.40.50.300">
    <property type="entry name" value="P-loop containing nucleotide triphosphate hydrolases"/>
    <property type="match status" value="2"/>
</dbReference>
<comment type="caution">
    <text evidence="15">The sequence shown here is derived from an EMBL/GenBank/DDBJ whole genome shotgun (WGS) entry which is preliminary data.</text>
</comment>
<gene>
    <name evidence="15" type="ORF">BWK59_09870</name>
</gene>
<comment type="catalytic activity">
    <reaction evidence="9">
        <text>Couples ATP hydrolysis with the unwinding of duplex DNA by translocating in the 3'-5' direction.</text>
        <dbReference type="EC" id="5.6.2.4"/>
    </reaction>
</comment>
<dbReference type="GO" id="GO:0005524">
    <property type="term" value="F:ATP binding"/>
    <property type="evidence" value="ECO:0007669"/>
    <property type="project" value="UniProtKB-KW"/>
</dbReference>